<evidence type="ECO:0000256" key="5">
    <source>
        <dbReference type="ARBA" id="ARBA00022723"/>
    </source>
</evidence>
<dbReference type="InterPro" id="IPR005475">
    <property type="entry name" value="Transketolase-like_Pyr-bd"/>
</dbReference>
<dbReference type="InterPro" id="IPR033248">
    <property type="entry name" value="Transketolase_C"/>
</dbReference>
<dbReference type="RefSeq" id="WP_147041784.1">
    <property type="nucleotide sequence ID" value="NZ_BAABIR010000001.1"/>
</dbReference>
<feature type="binding site" evidence="11">
    <location>
        <position position="151"/>
    </location>
    <ligand>
        <name>Mg(2+)</name>
        <dbReference type="ChEBI" id="CHEBI:18420"/>
    </ligand>
</feature>
<dbReference type="AlphaFoldDB" id="A0A5C6TQ91"/>
<dbReference type="HAMAP" id="MF_00315">
    <property type="entry name" value="DXP_synth"/>
    <property type="match status" value="1"/>
</dbReference>
<dbReference type="FunFam" id="3.40.50.970:FF:000005">
    <property type="entry name" value="1-deoxy-D-xylulose-5-phosphate synthase"/>
    <property type="match status" value="1"/>
</dbReference>
<evidence type="ECO:0000256" key="2">
    <source>
        <dbReference type="ARBA" id="ARBA00011081"/>
    </source>
</evidence>
<dbReference type="GO" id="GO:0019288">
    <property type="term" value="P:isopentenyl diphosphate biosynthetic process, methylerythritol 4-phosphate pathway"/>
    <property type="evidence" value="ECO:0007669"/>
    <property type="project" value="UniProtKB-ARBA"/>
</dbReference>
<feature type="binding site" evidence="11">
    <location>
        <position position="289"/>
    </location>
    <ligand>
        <name>thiamine diphosphate</name>
        <dbReference type="ChEBI" id="CHEBI:58937"/>
    </ligand>
</feature>
<evidence type="ECO:0000256" key="7">
    <source>
        <dbReference type="ARBA" id="ARBA00022977"/>
    </source>
</evidence>
<comment type="function">
    <text evidence="10 11">Catalyzes the acyloin condensation reaction between C atoms 2 and 3 of pyruvate and glyceraldehyde 3-phosphate to yield 1-deoxy-D-xylulose-5-phosphate (DXP).</text>
</comment>
<reference evidence="13 14" key="1">
    <citation type="journal article" date="2015" name="J. Microbiol.">
        <title>Sphingosinicella ginsenosidimutans sp. nov., with ginsenoside converting activity.</title>
        <authorList>
            <person name="Kim J.K."/>
            <person name="Kang M.S."/>
            <person name="Park S.C."/>
            <person name="Kim K.M."/>
            <person name="Choi K."/>
            <person name="Yoon M.H."/>
            <person name="Im W.T."/>
        </authorList>
    </citation>
    <scope>NUCLEOTIDE SEQUENCE [LARGE SCALE GENOMIC DNA]</scope>
    <source>
        <strain evidence="13 14">BS-11</strain>
    </source>
</reference>
<dbReference type="SMART" id="SM00861">
    <property type="entry name" value="Transket_pyr"/>
    <property type="match status" value="1"/>
</dbReference>
<keyword evidence="4 11" id="KW-0808">Transferase</keyword>
<keyword evidence="9 11" id="KW-0414">Isoprene biosynthesis</keyword>
<dbReference type="SUPFAM" id="SSF52922">
    <property type="entry name" value="TK C-terminal domain-like"/>
    <property type="match status" value="1"/>
</dbReference>
<dbReference type="GO" id="GO:0008661">
    <property type="term" value="F:1-deoxy-D-xylulose-5-phosphate synthase activity"/>
    <property type="evidence" value="ECO:0007669"/>
    <property type="project" value="UniProtKB-UniRule"/>
</dbReference>
<dbReference type="UniPathway" id="UPA00064">
    <property type="reaction ID" value="UER00091"/>
</dbReference>
<evidence type="ECO:0000256" key="3">
    <source>
        <dbReference type="ARBA" id="ARBA00011738"/>
    </source>
</evidence>
<keyword evidence="14" id="KW-1185">Reference proteome</keyword>
<dbReference type="NCBIfam" id="TIGR00204">
    <property type="entry name" value="dxs"/>
    <property type="match status" value="1"/>
</dbReference>
<protein>
    <recommendedName>
        <fullName evidence="11">1-deoxy-D-xylulose-5-phosphate synthase</fullName>
        <ecNumber evidence="11">2.2.1.7</ecNumber>
    </recommendedName>
    <alternativeName>
        <fullName evidence="11">1-deoxyxylulose-5-phosphate synthase</fullName>
        <shortName evidence="11">DXP synthase</shortName>
        <shortName evidence="11">DXPS</shortName>
    </alternativeName>
</protein>
<feature type="binding site" evidence="11">
    <location>
        <position position="180"/>
    </location>
    <ligand>
        <name>Mg(2+)</name>
        <dbReference type="ChEBI" id="CHEBI:18420"/>
    </ligand>
</feature>
<dbReference type="GO" id="GO:0030976">
    <property type="term" value="F:thiamine pyrophosphate binding"/>
    <property type="evidence" value="ECO:0007669"/>
    <property type="project" value="UniProtKB-UniRule"/>
</dbReference>
<comment type="cofactor">
    <cofactor evidence="11">
        <name>Mg(2+)</name>
        <dbReference type="ChEBI" id="CHEBI:18420"/>
    </cofactor>
    <text evidence="11">Binds 1 Mg(2+) ion per subunit.</text>
</comment>
<comment type="catalytic activity">
    <reaction evidence="11">
        <text>D-glyceraldehyde 3-phosphate + pyruvate + H(+) = 1-deoxy-D-xylulose 5-phosphate + CO2</text>
        <dbReference type="Rhea" id="RHEA:12605"/>
        <dbReference type="ChEBI" id="CHEBI:15361"/>
        <dbReference type="ChEBI" id="CHEBI:15378"/>
        <dbReference type="ChEBI" id="CHEBI:16526"/>
        <dbReference type="ChEBI" id="CHEBI:57792"/>
        <dbReference type="ChEBI" id="CHEBI:59776"/>
        <dbReference type="EC" id="2.2.1.7"/>
    </reaction>
</comment>
<feature type="binding site" evidence="11">
    <location>
        <position position="79"/>
    </location>
    <ligand>
        <name>thiamine diphosphate</name>
        <dbReference type="ChEBI" id="CHEBI:58937"/>
    </ligand>
</feature>
<dbReference type="InterPro" id="IPR005477">
    <property type="entry name" value="Dxylulose-5-P_synthase"/>
</dbReference>
<dbReference type="PANTHER" id="PTHR43322">
    <property type="entry name" value="1-D-DEOXYXYLULOSE 5-PHOSPHATE SYNTHASE-RELATED"/>
    <property type="match status" value="1"/>
</dbReference>
<dbReference type="CDD" id="cd02007">
    <property type="entry name" value="TPP_DXS"/>
    <property type="match status" value="1"/>
</dbReference>
<comment type="pathway">
    <text evidence="1 11">Metabolic intermediate biosynthesis; 1-deoxy-D-xylulose 5-phosphate biosynthesis; 1-deoxy-D-xylulose 5-phosphate from D-glyceraldehyde 3-phosphate and pyruvate: step 1/1.</text>
</comment>
<dbReference type="InterPro" id="IPR029061">
    <property type="entry name" value="THDP-binding"/>
</dbReference>
<feature type="domain" description="Transketolase-like pyrimidine-binding" evidence="12">
    <location>
        <begin position="321"/>
        <end position="486"/>
    </location>
</feature>
<keyword evidence="5 11" id="KW-0479">Metal-binding</keyword>
<dbReference type="CDD" id="cd07033">
    <property type="entry name" value="TPP_PYR_DXS_TK_like"/>
    <property type="match status" value="1"/>
</dbReference>
<dbReference type="FunFam" id="3.40.50.920:FF:000002">
    <property type="entry name" value="1-deoxy-D-xylulose-5-phosphate synthase"/>
    <property type="match status" value="1"/>
</dbReference>
<evidence type="ECO:0000256" key="1">
    <source>
        <dbReference type="ARBA" id="ARBA00004980"/>
    </source>
</evidence>
<dbReference type="Pfam" id="PF02780">
    <property type="entry name" value="Transketolase_C"/>
    <property type="match status" value="1"/>
</dbReference>
<dbReference type="Pfam" id="PF02779">
    <property type="entry name" value="Transket_pyr"/>
    <property type="match status" value="1"/>
</dbReference>
<dbReference type="Gene3D" id="3.40.50.920">
    <property type="match status" value="1"/>
</dbReference>
<evidence type="ECO:0000256" key="6">
    <source>
        <dbReference type="ARBA" id="ARBA00022842"/>
    </source>
</evidence>
<dbReference type="Pfam" id="PF13292">
    <property type="entry name" value="DXP_synthase_N"/>
    <property type="match status" value="1"/>
</dbReference>
<feature type="binding site" evidence="11">
    <location>
        <position position="372"/>
    </location>
    <ligand>
        <name>thiamine diphosphate</name>
        <dbReference type="ChEBI" id="CHEBI:58937"/>
    </ligand>
</feature>
<feature type="binding site" evidence="11">
    <location>
        <begin position="120"/>
        <end position="122"/>
    </location>
    <ligand>
        <name>thiamine diphosphate</name>
        <dbReference type="ChEBI" id="CHEBI:58937"/>
    </ligand>
</feature>
<dbReference type="EMBL" id="VOQQ01000001">
    <property type="protein sequence ID" value="TXC62396.1"/>
    <property type="molecule type" value="Genomic_DNA"/>
</dbReference>
<evidence type="ECO:0000313" key="13">
    <source>
        <dbReference type="EMBL" id="TXC62396.1"/>
    </source>
</evidence>
<sequence length="642" mass="68348">MNDRPETPLLDRVATPEDLRKLDRGELRQLADELRAETISAVSSTGGHLGAGLGVVELTVALHYVFDTPDDRLIWDVGHQAYPHKIITGRRDRIRTLRQGGGLSGFTKRSESEYDPFGAAHSSTSISAALGFAVANKLSGAPGKAIAVIGDGAMSAGMAYEAMNNAAQAGNRLIVILNDNDMSIAPPVGGLSHYLARLVSSNKYLSVRHLAQRFARKLPEPLHKAARKAEEYARTMVTGGTLFEELGFYYVGPVDGHDVERLVDILENVRDAEVGPMLVHVVTKKGKGYAPAEAAADKYHGVVKFDVVTGKQDKGPGGGPPAYQNVFGETLAKLAESDPKICAVTAAMPSGTGVDKFAAAHPDRAFDVGIAEQHAVTFAAGLAAQGMRPFVAIYSTFLQRAYDQVVHDVAIQNLPVRFAMDRAGLVGADGATHAGSFDLAYLCTLPNFTVMAAADEAELAHMVKTMEEHDSGPIAVRYPRGNGVGVPLPETPEVLEIGKGRVVREGRQVAILSLGTRLAEALKAADRLDAQGLSTTVADLRFAKPLDEELIRRLLATHEVAVTIEEAAIGGFGAHVLTLASDAGLIDAGLKLRTMRLPDTFQDQDKPEKQYAEAGLDADGIVETVLKALRHNSAGVVEGARA</sequence>
<evidence type="ECO:0000259" key="12">
    <source>
        <dbReference type="SMART" id="SM00861"/>
    </source>
</evidence>
<dbReference type="InterPro" id="IPR049557">
    <property type="entry name" value="Transketolase_CS"/>
</dbReference>
<dbReference type="EC" id="2.2.1.7" evidence="11"/>
<dbReference type="NCBIfam" id="NF003933">
    <property type="entry name" value="PRK05444.2-2"/>
    <property type="match status" value="1"/>
</dbReference>
<dbReference type="GO" id="GO:0000287">
    <property type="term" value="F:magnesium ion binding"/>
    <property type="evidence" value="ECO:0007669"/>
    <property type="project" value="UniProtKB-UniRule"/>
</dbReference>
<dbReference type="GO" id="GO:0009228">
    <property type="term" value="P:thiamine biosynthetic process"/>
    <property type="evidence" value="ECO:0007669"/>
    <property type="project" value="UniProtKB-UniRule"/>
</dbReference>
<dbReference type="Gene3D" id="3.40.50.970">
    <property type="match status" value="2"/>
</dbReference>
<feature type="binding site" evidence="11">
    <location>
        <begin position="152"/>
        <end position="153"/>
    </location>
    <ligand>
        <name>thiamine diphosphate</name>
        <dbReference type="ChEBI" id="CHEBI:58937"/>
    </ligand>
</feature>
<gene>
    <name evidence="11" type="primary">dxs</name>
    <name evidence="13" type="ORF">FRZ32_01230</name>
</gene>
<comment type="similarity">
    <text evidence="2 11">Belongs to the transketolase family. DXPS subfamily.</text>
</comment>
<comment type="cofactor">
    <cofactor evidence="11">
        <name>thiamine diphosphate</name>
        <dbReference type="ChEBI" id="CHEBI:58937"/>
    </cofactor>
    <text evidence="11">Binds 1 thiamine pyrophosphate per subunit.</text>
</comment>
<dbReference type="PANTHER" id="PTHR43322:SF5">
    <property type="entry name" value="1-DEOXY-D-XYLULOSE-5-PHOSPHATE SYNTHASE, CHLOROPLASTIC"/>
    <property type="match status" value="1"/>
</dbReference>
<dbReference type="SUPFAM" id="SSF52518">
    <property type="entry name" value="Thiamin diphosphate-binding fold (THDP-binding)"/>
    <property type="match status" value="2"/>
</dbReference>
<dbReference type="PROSITE" id="PS00801">
    <property type="entry name" value="TRANSKETOLASE_1"/>
    <property type="match status" value="1"/>
</dbReference>
<dbReference type="OrthoDB" id="9803371at2"/>
<proteinExistence type="inferred from homology"/>
<dbReference type="Proteomes" id="UP000321249">
    <property type="component" value="Unassembled WGS sequence"/>
</dbReference>
<feature type="binding site" evidence="11">
    <location>
        <position position="180"/>
    </location>
    <ligand>
        <name>thiamine diphosphate</name>
        <dbReference type="ChEBI" id="CHEBI:58937"/>
    </ligand>
</feature>
<evidence type="ECO:0000256" key="9">
    <source>
        <dbReference type="ARBA" id="ARBA00023229"/>
    </source>
</evidence>
<keyword evidence="8 11" id="KW-0786">Thiamine pyrophosphate</keyword>
<dbReference type="GO" id="GO:0016114">
    <property type="term" value="P:terpenoid biosynthetic process"/>
    <property type="evidence" value="ECO:0007669"/>
    <property type="project" value="UniProtKB-UniRule"/>
</dbReference>
<evidence type="ECO:0000313" key="14">
    <source>
        <dbReference type="Proteomes" id="UP000321249"/>
    </source>
</evidence>
<keyword evidence="6 11" id="KW-0460">Magnesium</keyword>
<keyword evidence="7 11" id="KW-0784">Thiamine biosynthesis</keyword>
<evidence type="ECO:0000256" key="8">
    <source>
        <dbReference type="ARBA" id="ARBA00023052"/>
    </source>
</evidence>
<comment type="subunit">
    <text evidence="3 11">Homodimer.</text>
</comment>
<accession>A0A5C6TQ91</accession>
<organism evidence="13 14">
    <name type="scientific">Allosphingosinicella ginsenosidimutans</name>
    <dbReference type="NCBI Taxonomy" id="1176539"/>
    <lineage>
        <taxon>Bacteria</taxon>
        <taxon>Pseudomonadati</taxon>
        <taxon>Pseudomonadota</taxon>
        <taxon>Alphaproteobacteria</taxon>
        <taxon>Sphingomonadales</taxon>
        <taxon>Sphingomonadaceae</taxon>
        <taxon>Allosphingosinicella</taxon>
    </lineage>
</organism>
<dbReference type="InterPro" id="IPR009014">
    <property type="entry name" value="Transketo_C/PFOR_II"/>
</dbReference>
<evidence type="ECO:0000256" key="10">
    <source>
        <dbReference type="ARBA" id="ARBA00055605"/>
    </source>
</evidence>
<evidence type="ECO:0000256" key="4">
    <source>
        <dbReference type="ARBA" id="ARBA00022679"/>
    </source>
</evidence>
<name>A0A5C6TQ91_9SPHN</name>
<comment type="caution">
    <text evidence="13">The sequence shown here is derived from an EMBL/GenBank/DDBJ whole genome shotgun (WGS) entry which is preliminary data.</text>
</comment>
<evidence type="ECO:0000256" key="11">
    <source>
        <dbReference type="HAMAP-Rule" id="MF_00315"/>
    </source>
</evidence>